<dbReference type="Pfam" id="PF00083">
    <property type="entry name" value="Sugar_tr"/>
    <property type="match status" value="1"/>
</dbReference>
<keyword evidence="7" id="KW-1185">Reference proteome</keyword>
<evidence type="ECO:0000256" key="2">
    <source>
        <dbReference type="ARBA" id="ARBA00022692"/>
    </source>
</evidence>
<keyword evidence="2 5" id="KW-0812">Transmembrane</keyword>
<evidence type="ECO:0000256" key="5">
    <source>
        <dbReference type="SAM" id="Phobius"/>
    </source>
</evidence>
<sequence length="150" mass="16586">MNEESARMSQEKQVTVLELLRASRCDSPSSFPPCCSCQQPIITPIMLQLSQQLSGTNAVFCYSTGIFKDAGVQEPIYANIGTAYYLGAYISIIFTRFLITFFKVPETRGRTSEDITWTFEGQAHGAAGSRKEGIVERNSIQPAKEATMNV</sequence>
<dbReference type="PANTHER" id="PTHR23503">
    <property type="entry name" value="SOLUTE CARRIER FAMILY 2"/>
    <property type="match status" value="1"/>
</dbReference>
<evidence type="ECO:0000313" key="6">
    <source>
        <dbReference type="EMBL" id="KAK2084590.1"/>
    </source>
</evidence>
<dbReference type="PANTHER" id="PTHR23503:SF99">
    <property type="entry name" value="SOLUTE CARRIER FAMILY 2, FACILITATED GLUCOSE TRANSPORTER MEMBER 3"/>
    <property type="match status" value="1"/>
</dbReference>
<evidence type="ECO:0000256" key="3">
    <source>
        <dbReference type="ARBA" id="ARBA00022989"/>
    </source>
</evidence>
<dbReference type="EMBL" id="JASSZA010000022">
    <property type="protein sequence ID" value="KAK2084590.1"/>
    <property type="molecule type" value="Genomic_DNA"/>
</dbReference>
<name>A0ABQ9TIJ0_SAGOE</name>
<evidence type="ECO:0000256" key="1">
    <source>
        <dbReference type="ARBA" id="ARBA00004141"/>
    </source>
</evidence>
<comment type="caution">
    <text evidence="6">The sequence shown here is derived from an EMBL/GenBank/DDBJ whole genome shotgun (WGS) entry which is preliminary data.</text>
</comment>
<organism evidence="6 7">
    <name type="scientific">Saguinus oedipus</name>
    <name type="common">Cotton-top tamarin</name>
    <name type="synonym">Oedipomidas oedipus</name>
    <dbReference type="NCBI Taxonomy" id="9490"/>
    <lineage>
        <taxon>Eukaryota</taxon>
        <taxon>Metazoa</taxon>
        <taxon>Chordata</taxon>
        <taxon>Craniata</taxon>
        <taxon>Vertebrata</taxon>
        <taxon>Euteleostomi</taxon>
        <taxon>Mammalia</taxon>
        <taxon>Eutheria</taxon>
        <taxon>Euarchontoglires</taxon>
        <taxon>Primates</taxon>
        <taxon>Haplorrhini</taxon>
        <taxon>Platyrrhini</taxon>
        <taxon>Cebidae</taxon>
        <taxon>Callitrichinae</taxon>
        <taxon>Saguinus</taxon>
    </lineage>
</organism>
<keyword evidence="4 5" id="KW-0472">Membrane</keyword>
<dbReference type="Gene3D" id="1.20.1250.20">
    <property type="entry name" value="MFS general substrate transporter like domains"/>
    <property type="match status" value="2"/>
</dbReference>
<dbReference type="Proteomes" id="UP001266305">
    <property type="component" value="Unassembled WGS sequence"/>
</dbReference>
<accession>A0ABQ9TIJ0</accession>
<proteinExistence type="predicted"/>
<comment type="subcellular location">
    <subcellularLocation>
        <location evidence="1">Membrane</location>
        <topology evidence="1">Multi-pass membrane protein</topology>
    </subcellularLocation>
</comment>
<feature type="transmembrane region" description="Helical" evidence="5">
    <location>
        <begin position="83"/>
        <end position="102"/>
    </location>
</feature>
<protein>
    <submittedName>
        <fullName evidence="6">Uncharacterized protein</fullName>
    </submittedName>
</protein>
<evidence type="ECO:0000313" key="7">
    <source>
        <dbReference type="Proteomes" id="UP001266305"/>
    </source>
</evidence>
<gene>
    <name evidence="6" type="ORF">P7K49_037623</name>
</gene>
<evidence type="ECO:0000256" key="4">
    <source>
        <dbReference type="ARBA" id="ARBA00023136"/>
    </source>
</evidence>
<dbReference type="InterPro" id="IPR005828">
    <property type="entry name" value="MFS_sugar_transport-like"/>
</dbReference>
<dbReference type="InterPro" id="IPR045263">
    <property type="entry name" value="GLUT"/>
</dbReference>
<keyword evidence="3 5" id="KW-1133">Transmembrane helix</keyword>
<dbReference type="InterPro" id="IPR036259">
    <property type="entry name" value="MFS_trans_sf"/>
</dbReference>
<reference evidence="6 7" key="1">
    <citation type="submission" date="2023-05" db="EMBL/GenBank/DDBJ databases">
        <title>B98-5 Cell Line De Novo Hybrid Assembly: An Optical Mapping Approach.</title>
        <authorList>
            <person name="Kananen K."/>
            <person name="Auerbach J.A."/>
            <person name="Kautto E."/>
            <person name="Blachly J.S."/>
        </authorList>
    </citation>
    <scope>NUCLEOTIDE SEQUENCE [LARGE SCALE GENOMIC DNA]</scope>
    <source>
        <strain evidence="6">B95-8</strain>
        <tissue evidence="6">Cell line</tissue>
    </source>
</reference>